<protein>
    <submittedName>
        <fullName evidence="2">Transcription factor AP-4</fullName>
    </submittedName>
</protein>
<reference evidence="2" key="2">
    <citation type="submission" date="2025-08" db="UniProtKB">
        <authorList>
            <consortium name="Ensembl"/>
        </authorList>
    </citation>
    <scope>IDENTIFICATION</scope>
</reference>
<sequence length="218" mass="22725">MEYFMVPTQKVPSLQHFRKTEKEVIGGLCRSCPSPSLQPSGPGAADPAGDRQQQRAEAHAEHQRGLPVPQDPHPPHRRREAQQGSHSAADSRVHLLPGAGEDQALAAEHTAQALHPGAERLIPQAAAGRRQGRRHWVTRYLGGREGGGPAPGDDRAETAAGQGALGAHDAGRAGEALGLSSVLQEPCFVPGLRVRDPAGSKAVSSLSSGSLSAWGGGT</sequence>
<feature type="compositionally biased region" description="Basic and acidic residues" evidence="1">
    <location>
        <begin position="48"/>
        <end position="64"/>
    </location>
</feature>
<evidence type="ECO:0000313" key="3">
    <source>
        <dbReference type="Proteomes" id="UP000291022"/>
    </source>
</evidence>
<feature type="region of interest" description="Disordered" evidence="1">
    <location>
        <begin position="197"/>
        <end position="218"/>
    </location>
</feature>
<dbReference type="Proteomes" id="UP000291022">
    <property type="component" value="Unassembled WGS sequence"/>
</dbReference>
<dbReference type="Ensembl" id="ENSUAMT00000007363.1">
    <property type="protein sequence ID" value="ENSUAMP00000006513.1"/>
    <property type="gene ID" value="ENSUAMG00000005704.1"/>
</dbReference>
<name>A0A452QME1_URSAM</name>
<evidence type="ECO:0000313" key="2">
    <source>
        <dbReference type="Ensembl" id="ENSUAMP00000006513.1"/>
    </source>
</evidence>
<reference evidence="2" key="3">
    <citation type="submission" date="2025-09" db="UniProtKB">
        <authorList>
            <consortium name="Ensembl"/>
        </authorList>
    </citation>
    <scope>IDENTIFICATION</scope>
</reference>
<reference evidence="3" key="1">
    <citation type="submission" date="2016-06" db="EMBL/GenBank/DDBJ databases">
        <title>De novo assembly and RNA-Seq shows season-dependent expression and editing in black bear kidneys.</title>
        <authorList>
            <person name="Korstanje R."/>
            <person name="Srivastava A."/>
            <person name="Sarsani V.K."/>
            <person name="Sheehan S.M."/>
            <person name="Seger R.L."/>
            <person name="Barter M.E."/>
            <person name="Lindqvist C."/>
            <person name="Brody L.C."/>
            <person name="Mullikin J.C."/>
        </authorList>
    </citation>
    <scope>NUCLEOTIDE SEQUENCE [LARGE SCALE GENOMIC DNA]</scope>
</reference>
<feature type="region of interest" description="Disordered" evidence="1">
    <location>
        <begin position="29"/>
        <end position="90"/>
    </location>
</feature>
<keyword evidence="3" id="KW-1185">Reference proteome</keyword>
<accession>A0A452QME1</accession>
<evidence type="ECO:0000256" key="1">
    <source>
        <dbReference type="SAM" id="MobiDB-lite"/>
    </source>
</evidence>
<proteinExistence type="predicted"/>
<feature type="compositionally biased region" description="Low complexity" evidence="1">
    <location>
        <begin position="199"/>
        <end position="218"/>
    </location>
</feature>
<dbReference type="GeneTree" id="ENSGT00390000015189"/>
<feature type="region of interest" description="Disordered" evidence="1">
    <location>
        <begin position="140"/>
        <end position="167"/>
    </location>
</feature>
<gene>
    <name evidence="2" type="primary">TFAP4</name>
</gene>
<organism evidence="2 3">
    <name type="scientific">Ursus americanus</name>
    <name type="common">American black bear</name>
    <name type="synonym">Euarctos americanus</name>
    <dbReference type="NCBI Taxonomy" id="9643"/>
    <lineage>
        <taxon>Eukaryota</taxon>
        <taxon>Metazoa</taxon>
        <taxon>Chordata</taxon>
        <taxon>Craniata</taxon>
        <taxon>Vertebrata</taxon>
        <taxon>Euteleostomi</taxon>
        <taxon>Mammalia</taxon>
        <taxon>Eutheria</taxon>
        <taxon>Laurasiatheria</taxon>
        <taxon>Carnivora</taxon>
        <taxon>Caniformia</taxon>
        <taxon>Ursidae</taxon>
        <taxon>Ursus</taxon>
    </lineage>
</organism>
<dbReference type="AlphaFoldDB" id="A0A452QME1"/>